<evidence type="ECO:0000313" key="1">
    <source>
        <dbReference type="EMBL" id="OJT06493.1"/>
    </source>
</evidence>
<evidence type="ECO:0000313" key="2">
    <source>
        <dbReference type="Proteomes" id="UP000184267"/>
    </source>
</evidence>
<keyword evidence="2" id="KW-1185">Reference proteome</keyword>
<sequence>MSTSEVIASPTWIYLERLSSGKPLLPSLRQLRWFLTSAWSTELLLLATPALDHLTVDYAQSFPEDDSEWESGINALFRHVFALSTRITQLILHTRRLDFARHVPLLSTLVQLRVLKLYQWDDGGGIHAEQLQVLSRLPELNTLRIVLDMYDDPIPVFHGFERLRKLIIVDTIGSVQKLFATCNLHSLRELDLTHTVYGAHDDWIVASEAVAANLRNLARCNWKICPTDPDELSTTAEVLTRMLTPLASLRYLQYVAVTVEVACADGGVSDTLLRTLAEAWPRLRKLALL</sequence>
<name>A0A1M2VG36_TRAPU</name>
<comment type="caution">
    <text evidence="1">The sequence shown here is derived from an EMBL/GenBank/DDBJ whole genome shotgun (WGS) entry which is preliminary data.</text>
</comment>
<protein>
    <recommendedName>
        <fullName evidence="3">F-box domain-containing protein</fullName>
    </recommendedName>
</protein>
<accession>A0A1M2VG36</accession>
<proteinExistence type="predicted"/>
<dbReference type="OrthoDB" id="2743820at2759"/>
<dbReference type="EMBL" id="MNAD01001305">
    <property type="protein sequence ID" value="OJT06493.1"/>
    <property type="molecule type" value="Genomic_DNA"/>
</dbReference>
<evidence type="ECO:0008006" key="3">
    <source>
        <dbReference type="Google" id="ProtNLM"/>
    </source>
</evidence>
<dbReference type="Gene3D" id="3.80.10.10">
    <property type="entry name" value="Ribonuclease Inhibitor"/>
    <property type="match status" value="1"/>
</dbReference>
<dbReference type="SUPFAM" id="SSF52047">
    <property type="entry name" value="RNI-like"/>
    <property type="match status" value="1"/>
</dbReference>
<reference evidence="1 2" key="1">
    <citation type="submission" date="2016-10" db="EMBL/GenBank/DDBJ databases">
        <title>Genome sequence of the basidiomycete white-rot fungus Trametes pubescens.</title>
        <authorList>
            <person name="Makela M.R."/>
            <person name="Granchi Z."/>
            <person name="Peng M."/>
            <person name="De Vries R.P."/>
            <person name="Grigoriev I."/>
            <person name="Riley R."/>
            <person name="Hilden K."/>
        </authorList>
    </citation>
    <scope>NUCLEOTIDE SEQUENCE [LARGE SCALE GENOMIC DNA]</scope>
    <source>
        <strain evidence="1 2">FBCC735</strain>
    </source>
</reference>
<gene>
    <name evidence="1" type="ORF">TRAPUB_2652</name>
</gene>
<dbReference type="AlphaFoldDB" id="A0A1M2VG36"/>
<dbReference type="InterPro" id="IPR032675">
    <property type="entry name" value="LRR_dom_sf"/>
</dbReference>
<organism evidence="1 2">
    <name type="scientific">Trametes pubescens</name>
    <name type="common">White-rot fungus</name>
    <dbReference type="NCBI Taxonomy" id="154538"/>
    <lineage>
        <taxon>Eukaryota</taxon>
        <taxon>Fungi</taxon>
        <taxon>Dikarya</taxon>
        <taxon>Basidiomycota</taxon>
        <taxon>Agaricomycotina</taxon>
        <taxon>Agaricomycetes</taxon>
        <taxon>Polyporales</taxon>
        <taxon>Polyporaceae</taxon>
        <taxon>Trametes</taxon>
    </lineage>
</organism>
<dbReference type="Proteomes" id="UP000184267">
    <property type="component" value="Unassembled WGS sequence"/>
</dbReference>